<dbReference type="Proteomes" id="UP000299102">
    <property type="component" value="Unassembled WGS sequence"/>
</dbReference>
<feature type="transmembrane region" description="Helical" evidence="1">
    <location>
        <begin position="138"/>
        <end position="163"/>
    </location>
</feature>
<dbReference type="Gene3D" id="1.20.1070.10">
    <property type="entry name" value="Rhodopsin 7-helix transmembrane proteins"/>
    <property type="match status" value="1"/>
</dbReference>
<name>A0A4C1USI4_EUMVA</name>
<protein>
    <recommendedName>
        <fullName evidence="4">G-protein coupled receptors family 2 profile 2 domain-containing protein</fullName>
    </recommendedName>
</protein>
<dbReference type="EMBL" id="BGZK01000220">
    <property type="protein sequence ID" value="GBP29433.1"/>
    <property type="molecule type" value="Genomic_DNA"/>
</dbReference>
<keyword evidence="3" id="KW-1185">Reference proteome</keyword>
<feature type="transmembrane region" description="Helical" evidence="1">
    <location>
        <begin position="79"/>
        <end position="99"/>
    </location>
</feature>
<evidence type="ECO:0000256" key="1">
    <source>
        <dbReference type="SAM" id="Phobius"/>
    </source>
</evidence>
<feature type="transmembrane region" description="Helical" evidence="1">
    <location>
        <begin position="42"/>
        <end position="59"/>
    </location>
</feature>
<keyword evidence="1" id="KW-0812">Transmembrane</keyword>
<keyword evidence="1" id="KW-0472">Membrane</keyword>
<keyword evidence="1" id="KW-1133">Transmembrane helix</keyword>
<feature type="transmembrane region" description="Helical" evidence="1">
    <location>
        <begin position="195"/>
        <end position="215"/>
    </location>
</feature>
<comment type="caution">
    <text evidence="2">The sequence shown here is derived from an EMBL/GenBank/DDBJ whole genome shotgun (WGS) entry which is preliminary data.</text>
</comment>
<feature type="transmembrane region" description="Helical" evidence="1">
    <location>
        <begin position="111"/>
        <end position="132"/>
    </location>
</feature>
<evidence type="ECO:0000313" key="3">
    <source>
        <dbReference type="Proteomes" id="UP000299102"/>
    </source>
</evidence>
<reference evidence="2 3" key="1">
    <citation type="journal article" date="2019" name="Commun. Biol.">
        <title>The bagworm genome reveals a unique fibroin gene that provides high tensile strength.</title>
        <authorList>
            <person name="Kono N."/>
            <person name="Nakamura H."/>
            <person name="Ohtoshi R."/>
            <person name="Tomita M."/>
            <person name="Numata K."/>
            <person name="Arakawa K."/>
        </authorList>
    </citation>
    <scope>NUCLEOTIDE SEQUENCE [LARGE SCALE GENOMIC DNA]</scope>
</reference>
<feature type="transmembrane region" description="Helical" evidence="1">
    <location>
        <begin position="6"/>
        <end position="30"/>
    </location>
</feature>
<dbReference type="OrthoDB" id="7358538at2759"/>
<gene>
    <name evidence="2" type="ORF">EVAR_22045_1</name>
</gene>
<evidence type="ECO:0008006" key="4">
    <source>
        <dbReference type="Google" id="ProtNLM"/>
    </source>
</evidence>
<accession>A0A4C1USI4</accession>
<organism evidence="2 3">
    <name type="scientific">Eumeta variegata</name>
    <name type="common">Bagworm moth</name>
    <name type="synonym">Eumeta japonica</name>
    <dbReference type="NCBI Taxonomy" id="151549"/>
    <lineage>
        <taxon>Eukaryota</taxon>
        <taxon>Metazoa</taxon>
        <taxon>Ecdysozoa</taxon>
        <taxon>Arthropoda</taxon>
        <taxon>Hexapoda</taxon>
        <taxon>Insecta</taxon>
        <taxon>Pterygota</taxon>
        <taxon>Neoptera</taxon>
        <taxon>Endopterygota</taxon>
        <taxon>Lepidoptera</taxon>
        <taxon>Glossata</taxon>
        <taxon>Ditrysia</taxon>
        <taxon>Tineoidea</taxon>
        <taxon>Psychidae</taxon>
        <taxon>Oiketicinae</taxon>
        <taxon>Eumeta</taxon>
    </lineage>
</organism>
<evidence type="ECO:0000313" key="2">
    <source>
        <dbReference type="EMBL" id="GBP29433.1"/>
    </source>
</evidence>
<sequence>MAEWNLFQYGVLITTIVCAFITGVAFLMCATTWMLIPKWRTFKHYVYTNVMLSLHLTYLQNMIEMHFEFTPVVVWLDNFTASVCMCWLLVVSFASYLSLAKIYTGTSTRLMLMTTVFGWGLPLLHSTVPLLTSHFLQTINVITLIIINLLGLGTVIAIGNLVLYTKVMITLAKETAPELDCGACAMSRRVKMKRAILIFFSTNFLTLIETLQTVLVSDASIRKIRAYTSFRLRLHVSGHLIISFIFGNDLSQY</sequence>
<proteinExistence type="predicted"/>
<dbReference type="AlphaFoldDB" id="A0A4C1USI4"/>